<dbReference type="Proteomes" id="UP000887566">
    <property type="component" value="Unplaced"/>
</dbReference>
<feature type="signal peptide" evidence="1">
    <location>
        <begin position="1"/>
        <end position="17"/>
    </location>
</feature>
<keyword evidence="2" id="KW-1185">Reference proteome</keyword>
<evidence type="ECO:0000256" key="1">
    <source>
        <dbReference type="SAM" id="SignalP"/>
    </source>
</evidence>
<feature type="chain" id="PRO_5038023844" evidence="1">
    <location>
        <begin position="18"/>
        <end position="229"/>
    </location>
</feature>
<organism evidence="2 3">
    <name type="scientific">Plectus sambesii</name>
    <dbReference type="NCBI Taxonomy" id="2011161"/>
    <lineage>
        <taxon>Eukaryota</taxon>
        <taxon>Metazoa</taxon>
        <taxon>Ecdysozoa</taxon>
        <taxon>Nematoda</taxon>
        <taxon>Chromadorea</taxon>
        <taxon>Plectida</taxon>
        <taxon>Plectina</taxon>
        <taxon>Plectoidea</taxon>
        <taxon>Plectidae</taxon>
        <taxon>Plectus</taxon>
    </lineage>
</organism>
<accession>A0A914X5B1</accession>
<dbReference type="PANTHER" id="PTHR34311:SF10">
    <property type="entry name" value="NEMATODE SPECIFIC PEPTIDE FAMILY-RELATED"/>
    <property type="match status" value="1"/>
</dbReference>
<sequence length="229" mass="24688">MKVSVCLVLLFAAVCRGLQDCPAPSDPLNCKVGTVLCCDANFQDTLNLTAACGNTATFGDPFCMRRVIEQMYEMGGPNGLLKVCSAFNVYDNCLGIAEEACVSALFFVSHGIKPIIAEEFVRLYRSFHFACGGGLNAYLQHDTCMGQVFQTQADVLRQCRDQYIANIQQDPTMACGYASIALNCFQAPFAAACGGEAGYWACEYERTSLSAFLPQCSSQCGMAQQGTIG</sequence>
<evidence type="ECO:0000313" key="3">
    <source>
        <dbReference type="WBParaSite" id="PSAMB.scaffold646size44613.g7650.t1"/>
    </source>
</evidence>
<proteinExistence type="predicted"/>
<protein>
    <submittedName>
        <fullName evidence="3">Uncharacterized protein</fullName>
    </submittedName>
</protein>
<dbReference type="PANTHER" id="PTHR34311">
    <property type="entry name" value="PROTEIN CBG21698-RELATED"/>
    <property type="match status" value="1"/>
</dbReference>
<dbReference type="WBParaSite" id="PSAMB.scaffold646size44613.g7650.t1">
    <property type="protein sequence ID" value="PSAMB.scaffold646size44613.g7650.t1"/>
    <property type="gene ID" value="PSAMB.scaffold646size44613.g7650"/>
</dbReference>
<dbReference type="AlphaFoldDB" id="A0A914X5B1"/>
<keyword evidence="1" id="KW-0732">Signal</keyword>
<evidence type="ECO:0000313" key="2">
    <source>
        <dbReference type="Proteomes" id="UP000887566"/>
    </source>
</evidence>
<name>A0A914X5B1_9BILA</name>
<reference evidence="3" key="1">
    <citation type="submission" date="2022-11" db="UniProtKB">
        <authorList>
            <consortium name="WormBaseParasite"/>
        </authorList>
    </citation>
    <scope>IDENTIFICATION</scope>
</reference>